<evidence type="ECO:0000259" key="1">
    <source>
        <dbReference type="Pfam" id="PF08769"/>
    </source>
</evidence>
<proteinExistence type="predicted"/>
<dbReference type="GO" id="GO:0003743">
    <property type="term" value="F:translation initiation factor activity"/>
    <property type="evidence" value="ECO:0007669"/>
    <property type="project" value="UniProtKB-KW"/>
</dbReference>
<dbReference type="Pfam" id="PF08769">
    <property type="entry name" value="Spo0A_C"/>
    <property type="match status" value="1"/>
</dbReference>
<evidence type="ECO:0000313" key="2">
    <source>
        <dbReference type="EMBL" id="PXV88385.1"/>
    </source>
</evidence>
<evidence type="ECO:0000313" key="3">
    <source>
        <dbReference type="Proteomes" id="UP000247523"/>
    </source>
</evidence>
<comment type="caution">
    <text evidence="2">The sequence shown here is derived from an EMBL/GenBank/DDBJ whole genome shotgun (WGS) entry which is preliminary data.</text>
</comment>
<dbReference type="RefSeq" id="WP_110291384.1">
    <property type="nucleotide sequence ID" value="NZ_QICS01000008.1"/>
</dbReference>
<protein>
    <submittedName>
        <fullName evidence="2">Sporulation initiation factor Spo0A-like protein</fullName>
    </submittedName>
</protein>
<feature type="domain" description="Sporulation initiation factor Spo0A C-terminal" evidence="1">
    <location>
        <begin position="8"/>
        <end position="94"/>
    </location>
</feature>
<dbReference type="InterPro" id="IPR016032">
    <property type="entry name" value="Sig_transdc_resp-reg_C-effctor"/>
</dbReference>
<dbReference type="Gene3D" id="1.10.10.10">
    <property type="entry name" value="Winged helix-like DNA-binding domain superfamily/Winged helix DNA-binding domain"/>
    <property type="match status" value="1"/>
</dbReference>
<dbReference type="Proteomes" id="UP000247523">
    <property type="component" value="Unassembled WGS sequence"/>
</dbReference>
<gene>
    <name evidence="2" type="ORF">C8E03_108112</name>
</gene>
<dbReference type="InterPro" id="IPR036388">
    <property type="entry name" value="WH-like_DNA-bd_sf"/>
</dbReference>
<dbReference type="AlphaFoldDB" id="A0A318EK06"/>
<organism evidence="2 3">
    <name type="scientific">Lachnotalea glycerini</name>
    <dbReference type="NCBI Taxonomy" id="1763509"/>
    <lineage>
        <taxon>Bacteria</taxon>
        <taxon>Bacillati</taxon>
        <taxon>Bacillota</taxon>
        <taxon>Clostridia</taxon>
        <taxon>Lachnospirales</taxon>
        <taxon>Lachnospiraceae</taxon>
        <taxon>Lachnotalea</taxon>
    </lineage>
</organism>
<keyword evidence="2" id="KW-0648">Protein biosynthesis</keyword>
<dbReference type="GO" id="GO:0005737">
    <property type="term" value="C:cytoplasm"/>
    <property type="evidence" value="ECO:0007669"/>
    <property type="project" value="InterPro"/>
</dbReference>
<dbReference type="SUPFAM" id="SSF46894">
    <property type="entry name" value="C-terminal effector domain of the bipartite response regulators"/>
    <property type="match status" value="1"/>
</dbReference>
<dbReference type="GO" id="GO:0005509">
    <property type="term" value="F:calcium ion binding"/>
    <property type="evidence" value="ECO:0007669"/>
    <property type="project" value="InterPro"/>
</dbReference>
<dbReference type="InterPro" id="IPR014879">
    <property type="entry name" value="Spo0A_C"/>
</dbReference>
<sequence length="149" mass="16827">MDIGEKTKQILLKIGFNPATKGFRYICDAIALLDEADGNGKTIGLYNAIAKKNNDTYSRVERAIKHAFDSVIEKGSNLNMVNKYLTTVYTSNSALLHTLWINIQEEIKEEQSGLNHNTDRCETETITINKQVLKSVINMLEKELENYGN</sequence>
<reference evidence="2 3" key="1">
    <citation type="submission" date="2018-05" db="EMBL/GenBank/DDBJ databases">
        <title>Genomic Encyclopedia of Type Strains, Phase IV (KMG-IV): sequencing the most valuable type-strain genomes for metagenomic binning, comparative biology and taxonomic classification.</title>
        <authorList>
            <person name="Goeker M."/>
        </authorList>
    </citation>
    <scope>NUCLEOTIDE SEQUENCE [LARGE SCALE GENOMIC DNA]</scope>
    <source>
        <strain evidence="2 3">DSM 28816</strain>
    </source>
</reference>
<dbReference type="GO" id="GO:0003700">
    <property type="term" value="F:DNA-binding transcription factor activity"/>
    <property type="evidence" value="ECO:0007669"/>
    <property type="project" value="InterPro"/>
</dbReference>
<keyword evidence="2" id="KW-0396">Initiation factor</keyword>
<dbReference type="EMBL" id="QICS01000008">
    <property type="protein sequence ID" value="PXV88385.1"/>
    <property type="molecule type" value="Genomic_DNA"/>
</dbReference>
<accession>A0A318EK06</accession>
<dbReference type="GO" id="GO:0003677">
    <property type="term" value="F:DNA binding"/>
    <property type="evidence" value="ECO:0007669"/>
    <property type="project" value="InterPro"/>
</dbReference>
<name>A0A318EK06_9FIRM</name>
<dbReference type="GO" id="GO:0042173">
    <property type="term" value="P:regulation of sporulation resulting in formation of a cellular spore"/>
    <property type="evidence" value="ECO:0007669"/>
    <property type="project" value="InterPro"/>
</dbReference>